<dbReference type="Proteomes" id="UP000664169">
    <property type="component" value="Unassembled WGS sequence"/>
</dbReference>
<keyword evidence="8" id="KW-1185">Reference proteome</keyword>
<dbReference type="SMART" id="SM00785">
    <property type="entry name" value="AARP2CN"/>
    <property type="match status" value="1"/>
</dbReference>
<dbReference type="PANTHER" id="PTHR12858">
    <property type="entry name" value="RIBOSOME BIOGENESIS PROTEIN"/>
    <property type="match status" value="1"/>
</dbReference>
<dbReference type="GO" id="GO:0030688">
    <property type="term" value="C:preribosome, small subunit precursor"/>
    <property type="evidence" value="ECO:0007669"/>
    <property type="project" value="TreeGrafter"/>
</dbReference>
<dbReference type="AlphaFoldDB" id="A0A8H3IS94"/>
<name>A0A8H3IS94_9LECA</name>
<proteinExistence type="inferred from homology"/>
<dbReference type="GO" id="GO:0005730">
    <property type="term" value="C:nucleolus"/>
    <property type="evidence" value="ECO:0007669"/>
    <property type="project" value="UniProtKB-SubCell"/>
</dbReference>
<reference evidence="7" key="1">
    <citation type="submission" date="2021-03" db="EMBL/GenBank/DDBJ databases">
        <authorList>
            <person name="Tagirdzhanova G."/>
        </authorList>
    </citation>
    <scope>NUCLEOTIDE SEQUENCE</scope>
</reference>
<feature type="compositionally biased region" description="Basic and acidic residues" evidence="5">
    <location>
        <begin position="31"/>
        <end position="44"/>
    </location>
</feature>
<evidence type="ECO:0000256" key="1">
    <source>
        <dbReference type="ARBA" id="ARBA00004604"/>
    </source>
</evidence>
<evidence type="ECO:0000256" key="2">
    <source>
        <dbReference type="ARBA" id="ARBA00022517"/>
    </source>
</evidence>
<comment type="subcellular location">
    <subcellularLocation>
        <location evidence="1">Nucleus</location>
        <location evidence="1">Nucleolus</location>
    </subcellularLocation>
</comment>
<gene>
    <name evidence="7" type="ORF">GOMPHAMPRED_005464</name>
</gene>
<dbReference type="Pfam" id="PF04950">
    <property type="entry name" value="RIBIOP_C"/>
    <property type="match status" value="1"/>
</dbReference>
<feature type="region of interest" description="Disordered" evidence="5">
    <location>
        <begin position="394"/>
        <end position="455"/>
    </location>
</feature>
<organism evidence="7 8">
    <name type="scientific">Gomphillus americanus</name>
    <dbReference type="NCBI Taxonomy" id="1940652"/>
    <lineage>
        <taxon>Eukaryota</taxon>
        <taxon>Fungi</taxon>
        <taxon>Dikarya</taxon>
        <taxon>Ascomycota</taxon>
        <taxon>Pezizomycotina</taxon>
        <taxon>Lecanoromycetes</taxon>
        <taxon>OSLEUM clade</taxon>
        <taxon>Ostropomycetidae</taxon>
        <taxon>Ostropales</taxon>
        <taxon>Graphidaceae</taxon>
        <taxon>Gomphilloideae</taxon>
        <taxon>Gomphillus</taxon>
    </lineage>
</organism>
<evidence type="ECO:0000256" key="5">
    <source>
        <dbReference type="SAM" id="MobiDB-lite"/>
    </source>
</evidence>
<keyword evidence="2" id="KW-0690">Ribosome biogenesis</keyword>
<evidence type="ECO:0000259" key="6">
    <source>
        <dbReference type="PROSITE" id="PS51714"/>
    </source>
</evidence>
<dbReference type="OrthoDB" id="119302at2759"/>
<evidence type="ECO:0000256" key="3">
    <source>
        <dbReference type="ARBA" id="ARBA00023242"/>
    </source>
</evidence>
<dbReference type="SMART" id="SM01362">
    <property type="entry name" value="DUF663"/>
    <property type="match status" value="1"/>
</dbReference>
<feature type="compositionally biased region" description="Acidic residues" evidence="5">
    <location>
        <begin position="396"/>
        <end position="406"/>
    </location>
</feature>
<dbReference type="GO" id="GO:0000462">
    <property type="term" value="P:maturation of SSU-rRNA from tricistronic rRNA transcript (SSU-rRNA, 5.8S rRNA, LSU-rRNA)"/>
    <property type="evidence" value="ECO:0007669"/>
    <property type="project" value="TreeGrafter"/>
</dbReference>
<sequence length="801" mass="90641">MASSTESSHHHRSTTKSVQRPFKSRHSTKSAIRDAAKGKVEKDRWKKAYKSPHAIVMSKFDRKNHTKQLRQLKTQAHERSTSIFSGPHGAPRIVAAVPLTTDVNAEYAIGKLNESLDLEAWTRDQSIIRIERFKQSLQYIPVNQNLFNVLDACRVADYVVFVLSSEQEVEEEGELLLRAIENQGVSNTMFVVQGLDSIESVKKRAQVLQSLKSYVTHFFPTQEKIHSLDSRQECSNVMRSLCTSTPKGIRWREDRSWMYVEDLQRIEDQIVLTGIIRGQGLKANRLLQVADWGAFQIDKIVSAPLPTNRKRKAEEMSVDEVQVLQEANEERDELADLAPDEIMMDDDIVSQAPADRKGVLLDDHHYFEDDVSHLPEPPKRVPKGTSNYQSAWFLGDESDSGSDWEDMTPSMKMDVDTPAQPQDGTEGLDKDIDPTEVAPSEYPQSENFLDPSPNDEADQIQAYRLSRKKEAVDDLEFPDEIELHPNVLARERLAKYRGLKSLRTSHWNTEEDKAYQPEEWPRLLQIPDFRAAKGSAVREALLGGVGPGTRVQVYLCSTSLPFDPEHTPAKPLVAFSLLRHEQKRTAVNYIISLNSDHPNPLKSKDELILQCGPRRMIINPLFSAQGNTPNDVHKFDRYLHPGRTAIATFLGPVTWGAIPALFFQRSPTTGQLNLIAKGTCAPPSTTRVIAKRIVLTGHPYKIHRKLVTVRYMFFNAEDIAWFKALQLWTRRGRSGFIKESLGTHGYFKATFDGKINPQDAVGVSLYKRVWPRMARLLTMGDVEALQDNVGAGTSQIEEMVE</sequence>
<evidence type="ECO:0000256" key="4">
    <source>
        <dbReference type="ARBA" id="ARBA00038288"/>
    </source>
</evidence>
<dbReference type="PROSITE" id="PS51714">
    <property type="entry name" value="G_BMS1"/>
    <property type="match status" value="1"/>
</dbReference>
<comment type="similarity">
    <text evidence="4">Belongs to the TRAFAC class translation factor GTPase superfamily. Bms1-like GTPase family. TSR1 subfamily.</text>
</comment>
<feature type="region of interest" description="Disordered" evidence="5">
    <location>
        <begin position="1"/>
        <end position="44"/>
    </location>
</feature>
<dbReference type="InterPro" id="IPR039761">
    <property type="entry name" value="Bms1/Tsr1"/>
</dbReference>
<evidence type="ECO:0000313" key="8">
    <source>
        <dbReference type="Proteomes" id="UP000664169"/>
    </source>
</evidence>
<dbReference type="EMBL" id="CAJPDQ010000033">
    <property type="protein sequence ID" value="CAF9929723.1"/>
    <property type="molecule type" value="Genomic_DNA"/>
</dbReference>
<dbReference type="InterPro" id="IPR012948">
    <property type="entry name" value="AARP2CN"/>
</dbReference>
<comment type="caution">
    <text evidence="7">The sequence shown here is derived from an EMBL/GenBank/DDBJ whole genome shotgun (WGS) entry which is preliminary data.</text>
</comment>
<evidence type="ECO:0000313" key="7">
    <source>
        <dbReference type="EMBL" id="CAF9929723.1"/>
    </source>
</evidence>
<dbReference type="Pfam" id="PF22298">
    <property type="entry name" value="Tsr1_G-like"/>
    <property type="match status" value="1"/>
</dbReference>
<feature type="domain" description="Bms1-type G" evidence="6">
    <location>
        <begin position="90"/>
        <end position="247"/>
    </location>
</feature>
<accession>A0A8H3IS94</accession>
<dbReference type="Pfam" id="PF08142">
    <property type="entry name" value="AARP2CN"/>
    <property type="match status" value="1"/>
</dbReference>
<keyword evidence="3" id="KW-0539">Nucleus</keyword>
<dbReference type="PANTHER" id="PTHR12858:SF1">
    <property type="entry name" value="PRE-RRNA-PROCESSING PROTEIN TSR1 HOMOLOG"/>
    <property type="match status" value="1"/>
</dbReference>
<dbReference type="InterPro" id="IPR007034">
    <property type="entry name" value="BMS1_TSR1_C"/>
</dbReference>
<protein>
    <recommendedName>
        <fullName evidence="6">Bms1-type G domain-containing protein</fullName>
    </recommendedName>
</protein>
<dbReference type="GO" id="GO:0005525">
    <property type="term" value="F:GTP binding"/>
    <property type="evidence" value="ECO:0007669"/>
    <property type="project" value="TreeGrafter"/>
</dbReference>
<dbReference type="GO" id="GO:0034511">
    <property type="term" value="F:U3 snoRNA binding"/>
    <property type="evidence" value="ECO:0007669"/>
    <property type="project" value="TreeGrafter"/>
</dbReference>
<dbReference type="GO" id="GO:0000479">
    <property type="term" value="P:endonucleolytic cleavage of tricistronic rRNA transcript (SSU-rRNA, 5.8S rRNA, LSU-rRNA)"/>
    <property type="evidence" value="ECO:0007669"/>
    <property type="project" value="TreeGrafter"/>
</dbReference>
<dbReference type="InterPro" id="IPR030387">
    <property type="entry name" value="G_Bms1/Tsr1_dom"/>
</dbReference>
<dbReference type="GO" id="GO:0003924">
    <property type="term" value="F:GTPase activity"/>
    <property type="evidence" value="ECO:0007669"/>
    <property type="project" value="TreeGrafter"/>
</dbReference>